<keyword evidence="3" id="KW-0949">S-adenosyl-L-methionine</keyword>
<dbReference type="SFLD" id="SFLDG01091">
    <property type="entry name" value="uncharacterized_CHP01210-like"/>
    <property type="match status" value="1"/>
</dbReference>
<evidence type="ECO:0000256" key="2">
    <source>
        <dbReference type="ARBA" id="ARBA00022485"/>
    </source>
</evidence>
<keyword evidence="6" id="KW-0411">Iron-sulfur</keyword>
<organism evidence="8 9">
    <name type="scientific">Marispirochaeta aestuarii</name>
    <dbReference type="NCBI Taxonomy" id="1963862"/>
    <lineage>
        <taxon>Bacteria</taxon>
        <taxon>Pseudomonadati</taxon>
        <taxon>Spirochaetota</taxon>
        <taxon>Spirochaetia</taxon>
        <taxon>Spirochaetales</taxon>
        <taxon>Spirochaetaceae</taxon>
        <taxon>Marispirochaeta</taxon>
    </lineage>
</organism>
<dbReference type="AlphaFoldDB" id="A0A1Y1RX51"/>
<dbReference type="InterPro" id="IPR007197">
    <property type="entry name" value="rSAM"/>
</dbReference>
<keyword evidence="5" id="KW-0408">Iron</keyword>
<keyword evidence="4" id="KW-0479">Metal-binding</keyword>
<evidence type="ECO:0000259" key="7">
    <source>
        <dbReference type="PROSITE" id="PS51918"/>
    </source>
</evidence>
<dbReference type="Gene3D" id="3.80.30.20">
    <property type="entry name" value="tm_1862 like domain"/>
    <property type="match status" value="1"/>
</dbReference>
<dbReference type="STRING" id="1963862.B4O97_11100"/>
<evidence type="ECO:0000313" key="9">
    <source>
        <dbReference type="Proteomes" id="UP000192343"/>
    </source>
</evidence>
<protein>
    <submittedName>
        <fullName evidence="8">TIGR01212 family radical SAM protein</fullName>
    </submittedName>
</protein>
<keyword evidence="2" id="KW-0004">4Fe-4S</keyword>
<dbReference type="Pfam" id="PF04055">
    <property type="entry name" value="Radical_SAM"/>
    <property type="match status" value="1"/>
</dbReference>
<feature type="domain" description="Radical SAM core" evidence="7">
    <location>
        <begin position="112"/>
        <end position="356"/>
    </location>
</feature>
<dbReference type="Proteomes" id="UP000192343">
    <property type="component" value="Unassembled WGS sequence"/>
</dbReference>
<comment type="cofactor">
    <cofactor evidence="1">
        <name>[4Fe-4S] cluster</name>
        <dbReference type="ChEBI" id="CHEBI:49883"/>
    </cofactor>
</comment>
<reference evidence="8 9" key="1">
    <citation type="submission" date="2017-03" db="EMBL/GenBank/DDBJ databases">
        <title>Draft Genome sequence of Marispirochaeta sp. strain JC444.</title>
        <authorList>
            <person name="Shivani Y."/>
            <person name="Subhash Y."/>
            <person name="Sasikala C."/>
            <person name="Ramana C."/>
        </authorList>
    </citation>
    <scope>NUCLEOTIDE SEQUENCE [LARGE SCALE GENOMIC DNA]</scope>
    <source>
        <strain evidence="8 9">JC444</strain>
    </source>
</reference>
<evidence type="ECO:0000256" key="3">
    <source>
        <dbReference type="ARBA" id="ARBA00022691"/>
    </source>
</evidence>
<dbReference type="GO" id="GO:0051539">
    <property type="term" value="F:4 iron, 4 sulfur cluster binding"/>
    <property type="evidence" value="ECO:0007669"/>
    <property type="project" value="UniProtKB-KW"/>
</dbReference>
<dbReference type="EMBL" id="MWQY01000011">
    <property type="protein sequence ID" value="ORC34877.1"/>
    <property type="molecule type" value="Genomic_DNA"/>
</dbReference>
<dbReference type="PROSITE" id="PS51918">
    <property type="entry name" value="RADICAL_SAM"/>
    <property type="match status" value="1"/>
</dbReference>
<dbReference type="PANTHER" id="PTHR11135">
    <property type="entry name" value="HISTONE ACETYLTRANSFERASE-RELATED"/>
    <property type="match status" value="1"/>
</dbReference>
<dbReference type="InterPro" id="IPR006638">
    <property type="entry name" value="Elp3/MiaA/NifB-like_rSAM"/>
</dbReference>
<proteinExistence type="predicted"/>
<dbReference type="InterPro" id="IPR032432">
    <property type="entry name" value="Radical_SAM_C"/>
</dbReference>
<evidence type="ECO:0000256" key="6">
    <source>
        <dbReference type="ARBA" id="ARBA00023014"/>
    </source>
</evidence>
<dbReference type="InterPro" id="IPR005911">
    <property type="entry name" value="YhcC-like"/>
</dbReference>
<dbReference type="GO" id="GO:0046872">
    <property type="term" value="F:metal ion binding"/>
    <property type="evidence" value="ECO:0007669"/>
    <property type="project" value="UniProtKB-KW"/>
</dbReference>
<dbReference type="SFLD" id="SFLDS00029">
    <property type="entry name" value="Radical_SAM"/>
    <property type="match status" value="2"/>
</dbReference>
<comment type="caution">
    <text evidence="8">The sequence shown here is derived from an EMBL/GenBank/DDBJ whole genome shotgun (WGS) entry which is preliminary data.</text>
</comment>
<accession>A0A1Y1RX51</accession>
<dbReference type="SUPFAM" id="SSF102114">
    <property type="entry name" value="Radical SAM enzymes"/>
    <property type="match status" value="1"/>
</dbReference>
<dbReference type="Pfam" id="PF16199">
    <property type="entry name" value="Radical_SAM_C"/>
    <property type="match status" value="1"/>
</dbReference>
<dbReference type="CDD" id="cd01335">
    <property type="entry name" value="Radical_SAM"/>
    <property type="match status" value="1"/>
</dbReference>
<evidence type="ECO:0000313" key="8">
    <source>
        <dbReference type="EMBL" id="ORC34877.1"/>
    </source>
</evidence>
<name>A0A1Y1RX51_9SPIO</name>
<dbReference type="NCBIfam" id="TIGR01212">
    <property type="entry name" value="TIGR01212 family radical SAM protein"/>
    <property type="match status" value="1"/>
</dbReference>
<dbReference type="GO" id="GO:0003824">
    <property type="term" value="F:catalytic activity"/>
    <property type="evidence" value="ECO:0007669"/>
    <property type="project" value="InterPro"/>
</dbReference>
<dbReference type="SMART" id="SM00729">
    <property type="entry name" value="Elp3"/>
    <property type="match status" value="1"/>
</dbReference>
<dbReference type="InterPro" id="IPR023404">
    <property type="entry name" value="rSAM_horseshoe"/>
</dbReference>
<dbReference type="SFLD" id="SFLDG01086">
    <property type="entry name" value="elongater_protein-like"/>
    <property type="match status" value="1"/>
</dbReference>
<sequence>MYSFWEVLKISAYAAISAWSVQSRAGSLLKRWQPVKGVIRAASSTKPVRKIICRRIELALFTSKQYGFLRLLVNAAVLPVIFRGIAERPGAGYPFFVSILPYRSYSAYLKERYGVPAYRVAVDAGFSCPNRAGGRSREGCSYCEISGARAVYLDRTGPENLRMQVARGVEFLSKRYGARVLLLYFQAYTNTLGSVGELRRLYDDCLEMAPFRELIVSTRPDEIDGPRADLLASYRGEDFDVWVELGLQSVHDATLKRINRGHDSAAFFRAYDMLKERGIKTAVHLIFGLPGEGRREIMESVRRVAALRPEGIKLHNLHIPVSSPLYREYLKGTLTVPSPARHAEYVAEALALLPPETLIMRMTCDTPSARRGAPLWVPGKSAFSNEVVRLMGIKKERQGDRFPAAG</sequence>
<evidence type="ECO:0000256" key="4">
    <source>
        <dbReference type="ARBA" id="ARBA00022723"/>
    </source>
</evidence>
<dbReference type="InterPro" id="IPR039661">
    <property type="entry name" value="ELP3"/>
</dbReference>
<dbReference type="InterPro" id="IPR058240">
    <property type="entry name" value="rSAM_sf"/>
</dbReference>
<gene>
    <name evidence="8" type="ORF">B4O97_11100</name>
</gene>
<evidence type="ECO:0000256" key="5">
    <source>
        <dbReference type="ARBA" id="ARBA00023004"/>
    </source>
</evidence>
<evidence type="ECO:0000256" key="1">
    <source>
        <dbReference type="ARBA" id="ARBA00001966"/>
    </source>
</evidence>
<keyword evidence="9" id="KW-1185">Reference proteome</keyword>